<dbReference type="Gene3D" id="3.40.50.1110">
    <property type="entry name" value="SGNH hydrolase"/>
    <property type="match status" value="1"/>
</dbReference>
<dbReference type="OrthoDB" id="426133at2759"/>
<keyword evidence="3" id="KW-1185">Reference proteome</keyword>
<feature type="signal peptide" evidence="1">
    <location>
        <begin position="1"/>
        <end position="22"/>
    </location>
</feature>
<dbReference type="InterPro" id="IPR036514">
    <property type="entry name" value="SGNH_hydro_sf"/>
</dbReference>
<comment type="caution">
    <text evidence="2">The sequence shown here is derived from an EMBL/GenBank/DDBJ whole genome shotgun (WGS) entry which is preliminary data.</text>
</comment>
<evidence type="ECO:0000313" key="2">
    <source>
        <dbReference type="EMBL" id="GMI43007.1"/>
    </source>
</evidence>
<name>A0A9W7GE79_9STRA</name>
<dbReference type="SUPFAM" id="SSF52266">
    <property type="entry name" value="SGNH hydrolase"/>
    <property type="match status" value="1"/>
</dbReference>
<dbReference type="AlphaFoldDB" id="A0A9W7GE79"/>
<organism evidence="2 3">
    <name type="scientific">Triparma columacea</name>
    <dbReference type="NCBI Taxonomy" id="722753"/>
    <lineage>
        <taxon>Eukaryota</taxon>
        <taxon>Sar</taxon>
        <taxon>Stramenopiles</taxon>
        <taxon>Ochrophyta</taxon>
        <taxon>Bolidophyceae</taxon>
        <taxon>Parmales</taxon>
        <taxon>Triparmaceae</taxon>
        <taxon>Triparma</taxon>
    </lineage>
</organism>
<proteinExistence type="predicted"/>
<keyword evidence="1" id="KW-0732">Signal</keyword>
<accession>A0A9W7GE79</accession>
<protein>
    <recommendedName>
        <fullName evidence="4">SGNH hydrolase-type esterase domain-containing protein</fullName>
    </recommendedName>
</protein>
<dbReference type="Proteomes" id="UP001165065">
    <property type="component" value="Unassembled WGS sequence"/>
</dbReference>
<reference evidence="3" key="1">
    <citation type="journal article" date="2023" name="Commun. Biol.">
        <title>Genome analysis of Parmales, the sister group of diatoms, reveals the evolutionary specialization of diatoms from phago-mixotrophs to photoautotrophs.</title>
        <authorList>
            <person name="Ban H."/>
            <person name="Sato S."/>
            <person name="Yoshikawa S."/>
            <person name="Yamada K."/>
            <person name="Nakamura Y."/>
            <person name="Ichinomiya M."/>
            <person name="Sato N."/>
            <person name="Blanc-Mathieu R."/>
            <person name="Endo H."/>
            <person name="Kuwata A."/>
            <person name="Ogata H."/>
        </authorList>
    </citation>
    <scope>NUCLEOTIDE SEQUENCE [LARGE SCALE GENOMIC DNA]</scope>
</reference>
<evidence type="ECO:0008006" key="4">
    <source>
        <dbReference type="Google" id="ProtNLM"/>
    </source>
</evidence>
<gene>
    <name evidence="2" type="ORF">TrCOL_g6938</name>
</gene>
<feature type="chain" id="PRO_5040793176" description="SGNH hydrolase-type esterase domain-containing protein" evidence="1">
    <location>
        <begin position="23"/>
        <end position="406"/>
    </location>
</feature>
<dbReference type="Gene3D" id="2.60.120.260">
    <property type="entry name" value="Galactose-binding domain-like"/>
    <property type="match status" value="1"/>
</dbReference>
<evidence type="ECO:0000256" key="1">
    <source>
        <dbReference type="SAM" id="SignalP"/>
    </source>
</evidence>
<sequence length="406" mass="43655">MSPTHLIPLFLFLLISPPFSYALSYLPNDPYFNYEGRWDKTSSSTTYRTDWPCARVTFGVSGEGDLNVKWRGIRVRLNATVWDGEGNILGTEIVKAKSVGRDLKDEVLSISVPEGATTVTIRRLTEGANFGAGIGEKLLTSSMWEFEGLSVGGSLSLSRPRVRRHYIEFIGASDTAGYCVDGDPSITGARLYLDGWEYDNCDAGYPGILGYELDSDVGVAAEGGLGITRNAPGEGRTTMRGYWNNQTLLTDPIPAWGGPEEGSRTPDVVVVSLGGNDYNHHRGHVPDDGDFVAAYGEFMMEIFKSYAGSPVQILSVCGQGSPAEAAYDPDNNRCSPCPHVEEAVSAFKDSVGGDYGDRVSYLFVPCDGSVVTGDGDIGCGGHKNRLGQGKVAEFVLPVVKGILEGM</sequence>
<evidence type="ECO:0000313" key="3">
    <source>
        <dbReference type="Proteomes" id="UP001165065"/>
    </source>
</evidence>
<dbReference type="InterPro" id="IPR052762">
    <property type="entry name" value="PCW_deacetylase/CE"/>
</dbReference>
<dbReference type="PANTHER" id="PTHR37834:SF2">
    <property type="entry name" value="ESTERASE, SGNH HYDROLASE-TYPE"/>
    <property type="match status" value="1"/>
</dbReference>
<dbReference type="PANTHER" id="PTHR37834">
    <property type="entry name" value="GDSL-LIKE LIPASE/ACYLHYDROLASE DOMAIN PROTEIN (AFU_ORTHOLOGUE AFUA_2G00620)"/>
    <property type="match status" value="1"/>
</dbReference>
<dbReference type="EMBL" id="BRYA01000186">
    <property type="protein sequence ID" value="GMI43007.1"/>
    <property type="molecule type" value="Genomic_DNA"/>
</dbReference>